<dbReference type="EMBL" id="VXBM01003805">
    <property type="protein sequence ID" value="NXO46377.1"/>
    <property type="molecule type" value="Genomic_DNA"/>
</dbReference>
<comment type="caution">
    <text evidence="6">The sequence shown here is derived from an EMBL/GenBank/DDBJ whole genome shotgun (WGS) entry which is preliminary data.</text>
</comment>
<evidence type="ECO:0000256" key="4">
    <source>
        <dbReference type="ARBA" id="ARBA00023180"/>
    </source>
</evidence>
<name>A0A7L1SDY7_9PASS</name>
<keyword evidence="2" id="KW-0732">Signal</keyword>
<feature type="domain" description="Ig-like" evidence="5">
    <location>
        <begin position="140"/>
        <end position="214"/>
    </location>
</feature>
<organism evidence="6 7">
    <name type="scientific">Helopsaltes ochotensis</name>
    <name type="common">Middendorff's grasshopper-warbler</name>
    <dbReference type="NCBI Taxonomy" id="3150915"/>
    <lineage>
        <taxon>Eukaryota</taxon>
        <taxon>Metazoa</taxon>
        <taxon>Chordata</taxon>
        <taxon>Craniata</taxon>
        <taxon>Vertebrata</taxon>
        <taxon>Euteleostomi</taxon>
        <taxon>Archelosauria</taxon>
        <taxon>Archosauria</taxon>
        <taxon>Dinosauria</taxon>
        <taxon>Saurischia</taxon>
        <taxon>Theropoda</taxon>
        <taxon>Coelurosauria</taxon>
        <taxon>Aves</taxon>
        <taxon>Neognathae</taxon>
        <taxon>Neoaves</taxon>
        <taxon>Telluraves</taxon>
        <taxon>Australaves</taxon>
        <taxon>Passeriformes</taxon>
        <taxon>Sylvioidea</taxon>
        <taxon>Locustellidae</taxon>
        <taxon>Helopsaltes</taxon>
    </lineage>
</organism>
<evidence type="ECO:0000313" key="7">
    <source>
        <dbReference type="Proteomes" id="UP000572057"/>
    </source>
</evidence>
<keyword evidence="7" id="KW-1185">Reference proteome</keyword>
<dbReference type="GO" id="GO:0016020">
    <property type="term" value="C:membrane"/>
    <property type="evidence" value="ECO:0007669"/>
    <property type="project" value="UniProtKB-SubCell"/>
</dbReference>
<accession>A0A7L1SDY7</accession>
<dbReference type="SMART" id="SM00409">
    <property type="entry name" value="IG"/>
    <property type="match status" value="1"/>
</dbReference>
<dbReference type="PANTHER" id="PTHR12080:SF55">
    <property type="entry name" value="LYMPHOCYTE FUNCTION-ASSOCIATED ANTIGEN 3"/>
    <property type="match status" value="1"/>
</dbReference>
<dbReference type="Proteomes" id="UP000572057">
    <property type="component" value="Unassembled WGS sequence"/>
</dbReference>
<dbReference type="Gene3D" id="2.60.40.10">
    <property type="entry name" value="Immunoglobulins"/>
    <property type="match status" value="2"/>
</dbReference>
<dbReference type="PANTHER" id="PTHR12080">
    <property type="entry name" value="SIGNALING LYMPHOCYTIC ACTIVATION MOLECULE"/>
    <property type="match status" value="1"/>
</dbReference>
<feature type="non-terminal residue" evidence="6">
    <location>
        <position position="1"/>
    </location>
</feature>
<keyword evidence="3" id="KW-0472">Membrane</keyword>
<evidence type="ECO:0000256" key="1">
    <source>
        <dbReference type="ARBA" id="ARBA00004370"/>
    </source>
</evidence>
<evidence type="ECO:0000256" key="2">
    <source>
        <dbReference type="ARBA" id="ARBA00022729"/>
    </source>
</evidence>
<dbReference type="SUPFAM" id="SSF48726">
    <property type="entry name" value="Immunoglobulin"/>
    <property type="match status" value="1"/>
</dbReference>
<reference evidence="7" key="1">
    <citation type="submission" date="2019-09" db="EMBL/GenBank/DDBJ databases">
        <title>Bird 10,000 Genomes (B10K) Project - Family phase.</title>
        <authorList>
            <person name="Zhang G."/>
        </authorList>
    </citation>
    <scope>NUCLEOTIDE SEQUENCE [LARGE SCALE GENOMIC DNA]</scope>
</reference>
<feature type="non-terminal residue" evidence="6">
    <location>
        <position position="223"/>
    </location>
</feature>
<dbReference type="InterPro" id="IPR015631">
    <property type="entry name" value="CD2/SLAM_rcpt"/>
</dbReference>
<protein>
    <submittedName>
        <fullName evidence="6">SLAF7 protein</fullName>
    </submittedName>
</protein>
<proteinExistence type="predicted"/>
<evidence type="ECO:0000259" key="5">
    <source>
        <dbReference type="PROSITE" id="PS50835"/>
    </source>
</evidence>
<sequence>HPVFSPHLLSPASASDTTEVIGAVGGSVTFRSHNAGSRPAFWSFGNNPIVTVAFGDPPRSLFYKDKLKTRFAVSKRGRALTISQLSVEDAGTYSVKVNKRISTFTLRVYSRCFLCWFGVIFTLKKEVSDPPVPAGELAEPRVTCEAQNCSDGICLLSLRCSVPGAGFGNVSYSWSLRGEPRDGAFVLLVWKSSLREPEPLTCTARNAVSSRNVTVTTPGVLCS</sequence>
<dbReference type="InterPro" id="IPR007110">
    <property type="entry name" value="Ig-like_dom"/>
</dbReference>
<gene>
    <name evidence="6" type="primary">Slamf7_0</name>
    <name evidence="6" type="ORF">LOCOCH_R15474</name>
</gene>
<dbReference type="OrthoDB" id="8741746at2759"/>
<evidence type="ECO:0000313" key="6">
    <source>
        <dbReference type="EMBL" id="NXO46377.1"/>
    </source>
</evidence>
<keyword evidence="4" id="KW-0325">Glycoprotein</keyword>
<evidence type="ECO:0000256" key="3">
    <source>
        <dbReference type="ARBA" id="ARBA00023136"/>
    </source>
</evidence>
<comment type="subcellular location">
    <subcellularLocation>
        <location evidence="1">Membrane</location>
    </subcellularLocation>
</comment>
<dbReference type="InterPro" id="IPR013783">
    <property type="entry name" value="Ig-like_fold"/>
</dbReference>
<dbReference type="AlphaFoldDB" id="A0A7L1SDY7"/>
<dbReference type="PROSITE" id="PS50835">
    <property type="entry name" value="IG_LIKE"/>
    <property type="match status" value="1"/>
</dbReference>
<dbReference type="InterPro" id="IPR003599">
    <property type="entry name" value="Ig_sub"/>
</dbReference>
<dbReference type="InterPro" id="IPR036179">
    <property type="entry name" value="Ig-like_dom_sf"/>
</dbReference>